<dbReference type="SMART" id="SM00849">
    <property type="entry name" value="Lactamase_B"/>
    <property type="match status" value="1"/>
</dbReference>
<dbReference type="Proteomes" id="UP000000333">
    <property type="component" value="Chromosome"/>
</dbReference>
<dbReference type="RefSeq" id="WP_013252498.1">
    <property type="nucleotide sequence ID" value="NC_014363.1"/>
</dbReference>
<gene>
    <name evidence="3" type="ordered locus">Olsu_1651</name>
</gene>
<dbReference type="KEGG" id="ols:Olsu_1651"/>
<dbReference type="STRING" id="633147.Olsu_1651"/>
<comment type="similarity">
    <text evidence="1">In the N-terminal section; belongs to the zinc metallo-hydrolase group 3 family.</text>
</comment>
<dbReference type="InterPro" id="IPR036866">
    <property type="entry name" value="RibonucZ/Hydroxyglut_hydro"/>
</dbReference>
<dbReference type="InterPro" id="IPR008254">
    <property type="entry name" value="Flavodoxin/NO_synth"/>
</dbReference>
<accession>E1QX94</accession>
<evidence type="ECO:0000256" key="1">
    <source>
        <dbReference type="ARBA" id="ARBA00007121"/>
    </source>
</evidence>
<dbReference type="GO" id="GO:0016491">
    <property type="term" value="F:oxidoreductase activity"/>
    <property type="evidence" value="ECO:0007669"/>
    <property type="project" value="InterPro"/>
</dbReference>
<dbReference type="SUPFAM" id="SSF56281">
    <property type="entry name" value="Metallo-hydrolase/oxidoreductase"/>
    <property type="match status" value="1"/>
</dbReference>
<dbReference type="Gene3D" id="3.40.50.360">
    <property type="match status" value="1"/>
</dbReference>
<keyword evidence="4" id="KW-1185">Reference proteome</keyword>
<dbReference type="EMBL" id="CP002106">
    <property type="protein sequence ID" value="ADK68747.1"/>
    <property type="molecule type" value="Genomic_DNA"/>
</dbReference>
<dbReference type="OrthoDB" id="9800607at2"/>
<dbReference type="InterPro" id="IPR001279">
    <property type="entry name" value="Metallo-B-lactamas"/>
</dbReference>
<dbReference type="GeneID" id="78513035"/>
<dbReference type="InterPro" id="IPR045761">
    <property type="entry name" value="ODP_dom"/>
</dbReference>
<dbReference type="GO" id="GO:0010181">
    <property type="term" value="F:FMN binding"/>
    <property type="evidence" value="ECO:0007669"/>
    <property type="project" value="InterPro"/>
</dbReference>
<dbReference type="PIRSF" id="PIRSF005243">
    <property type="entry name" value="ROO"/>
    <property type="match status" value="1"/>
</dbReference>
<feature type="domain" description="Flavodoxin-like" evidence="2">
    <location>
        <begin position="243"/>
        <end position="383"/>
    </location>
</feature>
<dbReference type="PROSITE" id="PS50902">
    <property type="entry name" value="FLAVODOXIN_LIKE"/>
    <property type="match status" value="1"/>
</dbReference>
<dbReference type="SUPFAM" id="SSF52218">
    <property type="entry name" value="Flavoproteins"/>
    <property type="match status" value="1"/>
</dbReference>
<dbReference type="CDD" id="cd07709">
    <property type="entry name" value="flavodiiron_proteins_MBL-fold"/>
    <property type="match status" value="1"/>
</dbReference>
<protein>
    <submittedName>
        <fullName evidence="3">Uncharacterized flavoprotein</fullName>
    </submittedName>
</protein>
<dbReference type="GO" id="GO:0046872">
    <property type="term" value="F:metal ion binding"/>
    <property type="evidence" value="ECO:0007669"/>
    <property type="project" value="InterPro"/>
</dbReference>
<dbReference type="InterPro" id="IPR016440">
    <property type="entry name" value="Rubredoxin-O_OxRdtase"/>
</dbReference>
<sequence>MQIAEGVSYIGVNDHQIDYFESQFAVPNGMAYNSYVVASDKIAVMDSVEASFGDEWLAKLDATLAGRMPDYLVVHHMEPDHSANVAVFMDRYPAATVVASIGAFNMMRSYFGTAYEDRRMVVKEGDVLDLGGKHLSFIAAPLVHWPEVMFSYDEEDRLLFSADAFGKFGALDVDEPWDDEARRYYFGIVGKFGANVQKVLGKVAQLDVQAICSLHGPVLSQDLGHYLDLYQTWSSYEAEAPGVTIAYTSVYGHVRKAVELLAQRLGERGCPSVSVYDLARDDASQALADAFRRSCLVLATTTYNGGIFPAMHDFASLLADHAFQARTVGLMEGGSWMPAAAKGLRAALEPCRGLSLAESVVTVKGSLDDASLAQLDALVDELMASL</sequence>
<dbReference type="eggNOG" id="COG0426">
    <property type="taxonomic scope" value="Bacteria"/>
</dbReference>
<evidence type="ECO:0000313" key="3">
    <source>
        <dbReference type="EMBL" id="ADK68747.1"/>
    </source>
</evidence>
<dbReference type="PANTHER" id="PTHR43717">
    <property type="entry name" value="ANAEROBIC NITRIC OXIDE REDUCTASE FLAVORUBREDOXIN"/>
    <property type="match status" value="1"/>
</dbReference>
<dbReference type="PANTHER" id="PTHR43717:SF1">
    <property type="entry name" value="ANAEROBIC NITRIC OXIDE REDUCTASE FLAVORUBREDOXIN"/>
    <property type="match status" value="1"/>
</dbReference>
<dbReference type="Gene3D" id="3.60.15.10">
    <property type="entry name" value="Ribonuclease Z/Hydroxyacylglutathione hydrolase-like"/>
    <property type="match status" value="1"/>
</dbReference>
<dbReference type="InterPro" id="IPR029039">
    <property type="entry name" value="Flavoprotein-like_sf"/>
</dbReference>
<dbReference type="PATRIC" id="fig|633147.7.peg.1353"/>
<dbReference type="Pfam" id="PF19583">
    <property type="entry name" value="ODP"/>
    <property type="match status" value="1"/>
</dbReference>
<organism evidence="3 4">
    <name type="scientific">Olsenella uli (strain ATCC 49627 / DSM 7084 / CCUG 31166 / CIP 109912 / JCM 12494 / LMG 11480 / NCIMB 702895 / VPI D76D-27C)</name>
    <name type="common">Lactobacillus uli</name>
    <dbReference type="NCBI Taxonomy" id="633147"/>
    <lineage>
        <taxon>Bacteria</taxon>
        <taxon>Bacillati</taxon>
        <taxon>Actinomycetota</taxon>
        <taxon>Coriobacteriia</taxon>
        <taxon>Coriobacteriales</taxon>
        <taxon>Atopobiaceae</taxon>
        <taxon>Olsenella</taxon>
    </lineage>
</organism>
<dbReference type="AlphaFoldDB" id="E1QX94"/>
<evidence type="ECO:0000313" key="4">
    <source>
        <dbReference type="Proteomes" id="UP000000333"/>
    </source>
</evidence>
<proteinExistence type="inferred from homology"/>
<reference evidence="3 4" key="1">
    <citation type="journal article" date="2010" name="Stand. Genomic Sci.">
        <title>Complete genome sequence of Olsenella uli type strain (VPI D76D-27C).</title>
        <authorList>
            <person name="Goker M."/>
            <person name="Held B."/>
            <person name="Lucas S."/>
            <person name="Nolan M."/>
            <person name="Yasawong M."/>
            <person name="Glavina Del Rio T."/>
            <person name="Tice H."/>
            <person name="Cheng J.F."/>
            <person name="Bruce D."/>
            <person name="Detter J.C."/>
            <person name="Tapia R."/>
            <person name="Han C."/>
            <person name="Goodwin L."/>
            <person name="Pitluck S."/>
            <person name="Liolios K."/>
            <person name="Ivanova N."/>
            <person name="Mavromatis K."/>
            <person name="Mikhailova N."/>
            <person name="Pati A."/>
            <person name="Chen A."/>
            <person name="Palaniappan K."/>
            <person name="Land M."/>
            <person name="Hauser L."/>
            <person name="Chang Y.J."/>
            <person name="Jeffries C.D."/>
            <person name="Rohde M."/>
            <person name="Sikorski J."/>
            <person name="Pukall R."/>
            <person name="Woyke T."/>
            <person name="Bristow J."/>
            <person name="Eisen J.A."/>
            <person name="Markowitz V."/>
            <person name="Hugenholtz P."/>
            <person name="Kyrpides N.C."/>
            <person name="Klenk H.P."/>
            <person name="Lapidus A."/>
        </authorList>
    </citation>
    <scope>NUCLEOTIDE SEQUENCE [LARGE SCALE GENOMIC DNA]</scope>
    <source>
        <strain evidence="4">ATCC 49627 / DSM 7084 / CIP 109912 / JCM 12494 / NCIMB 702895 / VPI D76D-27C</strain>
    </source>
</reference>
<dbReference type="GO" id="GO:0009055">
    <property type="term" value="F:electron transfer activity"/>
    <property type="evidence" value="ECO:0007669"/>
    <property type="project" value="InterPro"/>
</dbReference>
<name>E1QX94_OLSUV</name>
<evidence type="ECO:0000259" key="2">
    <source>
        <dbReference type="PROSITE" id="PS50902"/>
    </source>
</evidence>
<dbReference type="HOGENOM" id="CLU_017490_1_0_11"/>